<evidence type="ECO:0000256" key="3">
    <source>
        <dbReference type="ARBA" id="ARBA00023027"/>
    </source>
</evidence>
<comment type="similarity">
    <text evidence="1">Belongs to the aldehyde dehydrogenase family.</text>
</comment>
<dbReference type="RefSeq" id="WP_377786603.1">
    <property type="nucleotide sequence ID" value="NZ_JBHUOC010000001.1"/>
</dbReference>
<dbReference type="SUPFAM" id="SSF53720">
    <property type="entry name" value="ALDH-like"/>
    <property type="match status" value="1"/>
</dbReference>
<evidence type="ECO:0000256" key="1">
    <source>
        <dbReference type="ARBA" id="ARBA00009986"/>
    </source>
</evidence>
<name>A0ABT8DBW3_9RHOB</name>
<accession>A0ABT8DBW3</accession>
<keyword evidence="6" id="KW-1185">Reference proteome</keyword>
<dbReference type="InterPro" id="IPR015590">
    <property type="entry name" value="Aldehyde_DH_dom"/>
</dbReference>
<sequence length="92" mass="10168">MNQQYIAGEWRPGSSGREVADLNPFDATELGVFKLASRADVDAAYKAAQAAQVAWAARPPAEREAIIRRAVAVFDARADEIRDWLGRDRARP</sequence>
<evidence type="ECO:0000259" key="4">
    <source>
        <dbReference type="Pfam" id="PF00171"/>
    </source>
</evidence>
<evidence type="ECO:0000256" key="2">
    <source>
        <dbReference type="ARBA" id="ARBA00023002"/>
    </source>
</evidence>
<proteinExistence type="inferred from homology"/>
<protein>
    <submittedName>
        <fullName evidence="5">Aldehyde dehydrogenase family protein</fullName>
    </submittedName>
</protein>
<dbReference type="InterPro" id="IPR016161">
    <property type="entry name" value="Ald_DH/histidinol_DH"/>
</dbReference>
<dbReference type="PANTHER" id="PTHR42986:SF1">
    <property type="entry name" value="BENZALDEHYDE DEHYDROGENASE YFMT"/>
    <property type="match status" value="1"/>
</dbReference>
<keyword evidence="2" id="KW-0560">Oxidoreductase</keyword>
<dbReference type="Pfam" id="PF00171">
    <property type="entry name" value="Aldedh"/>
    <property type="match status" value="1"/>
</dbReference>
<feature type="domain" description="Aldehyde dehydrogenase" evidence="4">
    <location>
        <begin position="10"/>
        <end position="88"/>
    </location>
</feature>
<evidence type="ECO:0000313" key="6">
    <source>
        <dbReference type="Proteomes" id="UP001243846"/>
    </source>
</evidence>
<gene>
    <name evidence="5" type="ORF">QWZ10_16380</name>
</gene>
<comment type="caution">
    <text evidence="5">The sequence shown here is derived from an EMBL/GenBank/DDBJ whole genome shotgun (WGS) entry which is preliminary data.</text>
</comment>
<dbReference type="Gene3D" id="3.40.605.10">
    <property type="entry name" value="Aldehyde Dehydrogenase, Chain A, domain 1"/>
    <property type="match status" value="1"/>
</dbReference>
<dbReference type="PANTHER" id="PTHR42986">
    <property type="entry name" value="BENZALDEHYDE DEHYDROGENASE YFMT"/>
    <property type="match status" value="1"/>
</dbReference>
<dbReference type="InterPro" id="IPR016162">
    <property type="entry name" value="Ald_DH_N"/>
</dbReference>
<reference evidence="6" key="1">
    <citation type="journal article" date="2019" name="Int. J. Syst. Evol. Microbiol.">
        <title>The Global Catalogue of Microorganisms (GCM) 10K type strain sequencing project: providing services to taxonomists for standard genome sequencing and annotation.</title>
        <authorList>
            <consortium name="The Broad Institute Genomics Platform"/>
            <consortium name="The Broad Institute Genome Sequencing Center for Infectious Disease"/>
            <person name="Wu L."/>
            <person name="Ma J."/>
        </authorList>
    </citation>
    <scope>NUCLEOTIDE SEQUENCE [LARGE SCALE GENOMIC DNA]</scope>
    <source>
        <strain evidence="6">CECT 8482</strain>
    </source>
</reference>
<organism evidence="5 6">
    <name type="scientific">Paracoccus cavernae</name>
    <dbReference type="NCBI Taxonomy" id="1571207"/>
    <lineage>
        <taxon>Bacteria</taxon>
        <taxon>Pseudomonadati</taxon>
        <taxon>Pseudomonadota</taxon>
        <taxon>Alphaproteobacteria</taxon>
        <taxon>Rhodobacterales</taxon>
        <taxon>Paracoccaceae</taxon>
        <taxon>Paracoccus</taxon>
    </lineage>
</organism>
<keyword evidence="3" id="KW-0520">NAD</keyword>
<dbReference type="Proteomes" id="UP001243846">
    <property type="component" value="Unassembled WGS sequence"/>
</dbReference>
<dbReference type="EMBL" id="JAUFRC010000001">
    <property type="protein sequence ID" value="MDN3712930.1"/>
    <property type="molecule type" value="Genomic_DNA"/>
</dbReference>
<evidence type="ECO:0000313" key="5">
    <source>
        <dbReference type="EMBL" id="MDN3712930.1"/>
    </source>
</evidence>